<dbReference type="OrthoDB" id="9809796at2"/>
<protein>
    <recommendedName>
        <fullName evidence="7 8">UDP-N-acetylmuramoylalanine--D-glutamate ligase</fullName>
        <ecNumber evidence="7 8">6.3.2.9</ecNumber>
    </recommendedName>
    <alternativeName>
        <fullName evidence="7">D-glutamic acid-adding enzyme</fullName>
    </alternativeName>
    <alternativeName>
        <fullName evidence="7">UDP-N-acetylmuramoyl-L-alanyl-D-glutamate synthetase</fullName>
    </alternativeName>
</protein>
<dbReference type="Gene3D" id="3.90.190.20">
    <property type="entry name" value="Mur ligase, C-terminal domain"/>
    <property type="match status" value="1"/>
</dbReference>
<evidence type="ECO:0000259" key="10">
    <source>
        <dbReference type="Pfam" id="PF08245"/>
    </source>
</evidence>
<proteinExistence type="inferred from homology"/>
<keyword evidence="6 7" id="KW-0067">ATP-binding</keyword>
<dbReference type="EC" id="6.3.2.9" evidence="7 8"/>
<feature type="binding site" evidence="7">
    <location>
        <begin position="113"/>
        <end position="119"/>
    </location>
    <ligand>
        <name>ATP</name>
        <dbReference type="ChEBI" id="CHEBI:30616"/>
    </ligand>
</feature>
<dbReference type="SUPFAM" id="SSF51984">
    <property type="entry name" value="MurCD N-terminal domain"/>
    <property type="match status" value="1"/>
</dbReference>
<dbReference type="Pfam" id="PF08245">
    <property type="entry name" value="Mur_ligase_M"/>
    <property type="match status" value="1"/>
</dbReference>
<keyword evidence="4 7" id="KW-0436">Ligase</keyword>
<comment type="caution">
    <text evidence="11">The sequence shown here is derived from an EMBL/GenBank/DDBJ whole genome shotgun (WGS) entry which is preliminary data.</text>
</comment>
<dbReference type="AlphaFoldDB" id="A0A316TSW4"/>
<dbReference type="Gene3D" id="3.40.1190.10">
    <property type="entry name" value="Mur-like, catalytic domain"/>
    <property type="match status" value="1"/>
</dbReference>
<organism evidence="11 12">
    <name type="scientific">Rhodohalobacter mucosus</name>
    <dbReference type="NCBI Taxonomy" id="2079485"/>
    <lineage>
        <taxon>Bacteria</taxon>
        <taxon>Pseudomonadati</taxon>
        <taxon>Balneolota</taxon>
        <taxon>Balneolia</taxon>
        <taxon>Balneolales</taxon>
        <taxon>Balneolaceae</taxon>
        <taxon>Rhodohalobacter</taxon>
    </lineage>
</organism>
<evidence type="ECO:0000256" key="3">
    <source>
        <dbReference type="ARBA" id="ARBA00022490"/>
    </source>
</evidence>
<dbReference type="InterPro" id="IPR013221">
    <property type="entry name" value="Mur_ligase_cen"/>
</dbReference>
<accession>A0A316TSW4</accession>
<gene>
    <name evidence="7 11" type="primary">murD</name>
    <name evidence="11" type="ORF">DDZ15_06710</name>
</gene>
<feature type="domain" description="Mur ligase C-terminal" evidence="9">
    <location>
        <begin position="317"/>
        <end position="430"/>
    </location>
</feature>
<dbReference type="GO" id="GO:0005737">
    <property type="term" value="C:cytoplasm"/>
    <property type="evidence" value="ECO:0007669"/>
    <property type="project" value="UniProtKB-SubCell"/>
</dbReference>
<comment type="pathway">
    <text evidence="2 7 8">Cell wall biogenesis; peptidoglycan biosynthesis.</text>
</comment>
<dbReference type="InterPro" id="IPR004101">
    <property type="entry name" value="Mur_ligase_C"/>
</dbReference>
<evidence type="ECO:0000313" key="11">
    <source>
        <dbReference type="EMBL" id="PWN06958.1"/>
    </source>
</evidence>
<sequence>MMDVAGKHIVIAGAARSGVAVSILLKNHGAEPFLTDYADIDHSVIERLERENIPFESGVHSEKAMQGEFLVLSPGVPSQSPIANSYREKNRDIFSEIEVASWFNRSPIVAVTGTNGKTSVTSWMAHTWKTAGLDYVLAGNIGRAFSEEVEKTSPDRYALLEVSSFQLDHIDTFHPDVSMILNITPDHLDRYQKSFDLYAASKFSITKNQTRKNWFIYNHDDPVLRKFARQLSERDNAPKMLGFSAISELPAGAWIKDGHLILKINNQTDNLMQIQDLALPGKHNLYNSMATALAARASEISNEYIRESLMSFEGVAHRLEAVRTLDGVRYINDSKATNINAAWYALDSFHEPMTLILGGRDKGNNYKELESQVREKVHTIISIGEAREAIRSQLGQAVPNLVEADSMKEAVKLARKSAKRGEIVLLSPACASFDMFENYEHRGDVFKEAVLEL</sequence>
<evidence type="ECO:0000256" key="2">
    <source>
        <dbReference type="ARBA" id="ARBA00004752"/>
    </source>
</evidence>
<name>A0A316TSW4_9BACT</name>
<dbReference type="Pfam" id="PF02875">
    <property type="entry name" value="Mur_ligase_C"/>
    <property type="match status" value="1"/>
</dbReference>
<dbReference type="GO" id="GO:0051301">
    <property type="term" value="P:cell division"/>
    <property type="evidence" value="ECO:0007669"/>
    <property type="project" value="UniProtKB-KW"/>
</dbReference>
<keyword evidence="7 8" id="KW-0131">Cell cycle</keyword>
<comment type="catalytic activity">
    <reaction evidence="7 8">
        <text>UDP-N-acetyl-alpha-D-muramoyl-L-alanine + D-glutamate + ATP = UDP-N-acetyl-alpha-D-muramoyl-L-alanyl-D-glutamate + ADP + phosphate + H(+)</text>
        <dbReference type="Rhea" id="RHEA:16429"/>
        <dbReference type="ChEBI" id="CHEBI:15378"/>
        <dbReference type="ChEBI" id="CHEBI:29986"/>
        <dbReference type="ChEBI" id="CHEBI:30616"/>
        <dbReference type="ChEBI" id="CHEBI:43474"/>
        <dbReference type="ChEBI" id="CHEBI:83898"/>
        <dbReference type="ChEBI" id="CHEBI:83900"/>
        <dbReference type="ChEBI" id="CHEBI:456216"/>
        <dbReference type="EC" id="6.3.2.9"/>
    </reaction>
</comment>
<dbReference type="Proteomes" id="UP000245533">
    <property type="component" value="Unassembled WGS sequence"/>
</dbReference>
<dbReference type="GO" id="GO:0005524">
    <property type="term" value="F:ATP binding"/>
    <property type="evidence" value="ECO:0007669"/>
    <property type="project" value="UniProtKB-UniRule"/>
</dbReference>
<evidence type="ECO:0000256" key="1">
    <source>
        <dbReference type="ARBA" id="ARBA00004496"/>
    </source>
</evidence>
<dbReference type="GO" id="GO:0009252">
    <property type="term" value="P:peptidoglycan biosynthetic process"/>
    <property type="evidence" value="ECO:0007669"/>
    <property type="project" value="UniProtKB-UniRule"/>
</dbReference>
<dbReference type="HAMAP" id="MF_00639">
    <property type="entry name" value="MurD"/>
    <property type="match status" value="1"/>
</dbReference>
<keyword evidence="7 8" id="KW-0961">Cell wall biogenesis/degradation</keyword>
<dbReference type="SUPFAM" id="SSF53244">
    <property type="entry name" value="MurD-like peptide ligases, peptide-binding domain"/>
    <property type="match status" value="1"/>
</dbReference>
<dbReference type="Gene3D" id="3.40.50.720">
    <property type="entry name" value="NAD(P)-binding Rossmann-like Domain"/>
    <property type="match status" value="1"/>
</dbReference>
<keyword evidence="7 8" id="KW-0132">Cell division</keyword>
<keyword evidence="3 7" id="KW-0963">Cytoplasm</keyword>
<evidence type="ECO:0000313" key="12">
    <source>
        <dbReference type="Proteomes" id="UP000245533"/>
    </source>
</evidence>
<dbReference type="Pfam" id="PF21377">
    <property type="entry name" value="MurD_N"/>
    <property type="match status" value="1"/>
</dbReference>
<evidence type="ECO:0000256" key="4">
    <source>
        <dbReference type="ARBA" id="ARBA00022598"/>
    </source>
</evidence>
<comment type="subcellular location">
    <subcellularLocation>
        <location evidence="1 7 8">Cytoplasm</location>
    </subcellularLocation>
</comment>
<comment type="similarity">
    <text evidence="7">Belongs to the MurCDEF family.</text>
</comment>
<evidence type="ECO:0000256" key="5">
    <source>
        <dbReference type="ARBA" id="ARBA00022741"/>
    </source>
</evidence>
<keyword evidence="7 8" id="KW-0133">Cell shape</keyword>
<dbReference type="PANTHER" id="PTHR43692">
    <property type="entry name" value="UDP-N-ACETYLMURAMOYLALANINE--D-GLUTAMATE LIGASE"/>
    <property type="match status" value="1"/>
</dbReference>
<evidence type="ECO:0000256" key="6">
    <source>
        <dbReference type="ARBA" id="ARBA00022840"/>
    </source>
</evidence>
<evidence type="ECO:0000256" key="8">
    <source>
        <dbReference type="RuleBase" id="RU003664"/>
    </source>
</evidence>
<keyword evidence="5 7" id="KW-0547">Nucleotide-binding</keyword>
<comment type="function">
    <text evidence="7 8">Cell wall formation. Catalyzes the addition of glutamate to the nucleotide precursor UDP-N-acetylmuramoyl-L-alanine (UMA).</text>
</comment>
<feature type="domain" description="Mur ligase central" evidence="10">
    <location>
        <begin position="111"/>
        <end position="295"/>
    </location>
</feature>
<dbReference type="GO" id="GO:0008764">
    <property type="term" value="F:UDP-N-acetylmuramoylalanine-D-glutamate ligase activity"/>
    <property type="evidence" value="ECO:0007669"/>
    <property type="project" value="UniProtKB-UniRule"/>
</dbReference>
<dbReference type="InterPro" id="IPR005762">
    <property type="entry name" value="MurD"/>
</dbReference>
<dbReference type="PANTHER" id="PTHR43692:SF1">
    <property type="entry name" value="UDP-N-ACETYLMURAMOYLALANINE--D-GLUTAMATE LIGASE"/>
    <property type="match status" value="1"/>
</dbReference>
<dbReference type="InterPro" id="IPR036565">
    <property type="entry name" value="Mur-like_cat_sf"/>
</dbReference>
<dbReference type="GO" id="GO:0071555">
    <property type="term" value="P:cell wall organization"/>
    <property type="evidence" value="ECO:0007669"/>
    <property type="project" value="UniProtKB-KW"/>
</dbReference>
<keyword evidence="12" id="KW-1185">Reference proteome</keyword>
<evidence type="ECO:0000256" key="7">
    <source>
        <dbReference type="HAMAP-Rule" id="MF_00639"/>
    </source>
</evidence>
<reference evidence="11 12" key="1">
    <citation type="submission" date="2018-05" db="EMBL/GenBank/DDBJ databases">
        <title>Rhodohalobacter halophilus gen. nov., sp. nov., a moderately halophilic member of the family Balneolaceae.</title>
        <authorList>
            <person name="Liu Z.-W."/>
        </authorList>
    </citation>
    <scope>NUCLEOTIDE SEQUENCE [LARGE SCALE GENOMIC DNA]</scope>
    <source>
        <strain evidence="11 12">8A47</strain>
    </source>
</reference>
<dbReference type="EMBL" id="QGGB01000005">
    <property type="protein sequence ID" value="PWN06958.1"/>
    <property type="molecule type" value="Genomic_DNA"/>
</dbReference>
<keyword evidence="7 8" id="KW-0573">Peptidoglycan synthesis</keyword>
<dbReference type="GO" id="GO:0008360">
    <property type="term" value="P:regulation of cell shape"/>
    <property type="evidence" value="ECO:0007669"/>
    <property type="project" value="UniProtKB-KW"/>
</dbReference>
<evidence type="ECO:0000259" key="9">
    <source>
        <dbReference type="Pfam" id="PF02875"/>
    </source>
</evidence>
<dbReference type="SUPFAM" id="SSF53623">
    <property type="entry name" value="MurD-like peptide ligases, catalytic domain"/>
    <property type="match status" value="1"/>
</dbReference>
<dbReference type="NCBIfam" id="TIGR01087">
    <property type="entry name" value="murD"/>
    <property type="match status" value="1"/>
</dbReference>
<dbReference type="InterPro" id="IPR036615">
    <property type="entry name" value="Mur_ligase_C_dom_sf"/>
</dbReference>
<dbReference type="RefSeq" id="WP_109646307.1">
    <property type="nucleotide sequence ID" value="NZ_QGGB01000005.1"/>
</dbReference>
<dbReference type="UniPathway" id="UPA00219"/>